<gene>
    <name evidence="2" type="ORF">Ani05nite_31100</name>
</gene>
<name>A0A919JI16_9ACTN</name>
<evidence type="ECO:0000313" key="3">
    <source>
        <dbReference type="Proteomes" id="UP000647172"/>
    </source>
</evidence>
<keyword evidence="3" id="KW-1185">Reference proteome</keyword>
<dbReference type="Proteomes" id="UP000647172">
    <property type="component" value="Unassembled WGS sequence"/>
</dbReference>
<dbReference type="NCBIfam" id="TIGR04276">
    <property type="entry name" value="FxsC_Cterm"/>
    <property type="match status" value="1"/>
</dbReference>
<dbReference type="InterPro" id="IPR026367">
    <property type="entry name" value="FxsC_C"/>
</dbReference>
<evidence type="ECO:0000256" key="1">
    <source>
        <dbReference type="SAM" id="MobiDB-lite"/>
    </source>
</evidence>
<evidence type="ECO:0000313" key="2">
    <source>
        <dbReference type="EMBL" id="GIE49576.1"/>
    </source>
</evidence>
<accession>A0A919JI16</accession>
<protein>
    <recommendedName>
        <fullName evidence="4">FxsC C-terminal domain-containing protein</fullName>
    </recommendedName>
</protein>
<evidence type="ECO:0008006" key="4">
    <source>
        <dbReference type="Google" id="ProtNLM"/>
    </source>
</evidence>
<dbReference type="EMBL" id="BOMQ01000036">
    <property type="protein sequence ID" value="GIE49576.1"/>
    <property type="molecule type" value="Genomic_DNA"/>
</dbReference>
<feature type="compositionally biased region" description="Low complexity" evidence="1">
    <location>
        <begin position="380"/>
        <end position="389"/>
    </location>
</feature>
<comment type="caution">
    <text evidence="2">The sequence shown here is derived from an EMBL/GenBank/DDBJ whole genome shotgun (WGS) entry which is preliminary data.</text>
</comment>
<sequence length="397" mass="44333">MPLFLVSHIRGDDDAYVEEFFHDLCREVRALTGTGRTDDVGTLATDLDPAEGDWPPATARALASCQVFLPLCSPRLLLSESGGRHWWLFHERLRRFSEDNQRDAASLLPLRWVSMPDLPPSFPEFLAADPTDPRRPLRQYLRLRTLRPHYRSFLHRLAGQIVKTARSCPLPPYWPLPSAARTPNAFAPSETGLDRPLVPGTRNVRFVVAAGSRGDMERVRAAVEYYGKDSTEWAPYRPLRRQPLVEQAQAIAAGQLFDSHVTGLEDLRRTLDVAKEANDLVVLLLDPWSTRLPASRRQLSEADLAGLPDAAVLVPVSDADPESEQSRDELMFDVEQTLARFLGRYDALYSGRLPTPESFGNQLASTLEQSRNRRFRVGRPAPGSASAAGDRPILNGP</sequence>
<dbReference type="AlphaFoldDB" id="A0A919JI16"/>
<proteinExistence type="predicted"/>
<feature type="region of interest" description="Disordered" evidence="1">
    <location>
        <begin position="371"/>
        <end position="397"/>
    </location>
</feature>
<reference evidence="2" key="1">
    <citation type="submission" date="2021-01" db="EMBL/GenBank/DDBJ databases">
        <title>Whole genome shotgun sequence of Actinoplanes nipponensis NBRC 14063.</title>
        <authorList>
            <person name="Komaki H."/>
            <person name="Tamura T."/>
        </authorList>
    </citation>
    <scope>NUCLEOTIDE SEQUENCE</scope>
    <source>
        <strain evidence="2">NBRC 14063</strain>
    </source>
</reference>
<organism evidence="2 3">
    <name type="scientific">Actinoplanes nipponensis</name>
    <dbReference type="NCBI Taxonomy" id="135950"/>
    <lineage>
        <taxon>Bacteria</taxon>
        <taxon>Bacillati</taxon>
        <taxon>Actinomycetota</taxon>
        <taxon>Actinomycetes</taxon>
        <taxon>Micromonosporales</taxon>
        <taxon>Micromonosporaceae</taxon>
        <taxon>Actinoplanes</taxon>
    </lineage>
</organism>